<feature type="domain" description="Glycosyltransferase RgtA/B/C/D-like" evidence="9">
    <location>
        <begin position="59"/>
        <end position="219"/>
    </location>
</feature>
<evidence type="ECO:0000256" key="6">
    <source>
        <dbReference type="ARBA" id="ARBA00022989"/>
    </source>
</evidence>
<feature type="transmembrane region" description="Helical" evidence="8">
    <location>
        <begin position="12"/>
        <end position="30"/>
    </location>
</feature>
<evidence type="ECO:0000256" key="3">
    <source>
        <dbReference type="ARBA" id="ARBA00022676"/>
    </source>
</evidence>
<evidence type="ECO:0000256" key="2">
    <source>
        <dbReference type="ARBA" id="ARBA00022475"/>
    </source>
</evidence>
<sequence>MAEALSAQDARRYWLAALAVTALYTLYRLVLLANFPYDLYGDEAQYWTWAQAPDWGYYSKPPVIAWLITLTTAPCGDSLFCIKLASPLLHAATALILFALTRRLFDARAAFWVAALYGLMPAISLSTMIISTDAPLLFFWALGIYALVRALDEGHWRWWLLTGLALGLGMLSKYNMVIFVLSGLVFVLATPRHRHWITSPRPWAAALLAFLVYLPNLLWNAATGFVSYQHTQEISQVDRARWSLDGLGDFIGSQFGVFGPILFAVLLFLLLRRLPALWRDEKTRLLLAFVLPWLLIVSFISLASRVHANWSAPIYLTALMLVVVWLLGRGRLGRVLLGATVAIHLLFAGVIYHYDTVLRAAGIELTARTDPYKRVRGWSELGQAITHVQDLHPDATLMTGDRMLTAQLMYYVQPRMQTVVKWNPDGLIRDHYDMTTSLEGRQGDDFLLLHAPGDLSPSIAAHFEHHQRVARIRIPVHPDWGHHFDVYLLQGYRGTVTP</sequence>
<feature type="transmembrane region" description="Helical" evidence="8">
    <location>
        <begin position="88"/>
        <end position="105"/>
    </location>
</feature>
<dbReference type="InterPro" id="IPR038731">
    <property type="entry name" value="RgtA/B/C-like"/>
</dbReference>
<dbReference type="GO" id="GO:0005886">
    <property type="term" value="C:plasma membrane"/>
    <property type="evidence" value="ECO:0007669"/>
    <property type="project" value="UniProtKB-SubCell"/>
</dbReference>
<dbReference type="RefSeq" id="WP_012639627.1">
    <property type="nucleotide sequence ID" value="NC_011901.1"/>
</dbReference>
<comment type="subcellular location">
    <subcellularLocation>
        <location evidence="1">Cell membrane</location>
        <topology evidence="1">Multi-pass membrane protein</topology>
    </subcellularLocation>
</comment>
<feature type="transmembrane region" description="Helical" evidence="8">
    <location>
        <begin position="283"/>
        <end position="304"/>
    </location>
</feature>
<feature type="transmembrane region" description="Helical" evidence="8">
    <location>
        <begin position="310"/>
        <end position="328"/>
    </location>
</feature>
<dbReference type="CAZy" id="GT83">
    <property type="family name" value="Glycosyltransferase Family 83"/>
</dbReference>
<evidence type="ECO:0000313" key="10">
    <source>
        <dbReference type="EMBL" id="ACL74165.1"/>
    </source>
</evidence>
<evidence type="ECO:0000256" key="7">
    <source>
        <dbReference type="ARBA" id="ARBA00023136"/>
    </source>
</evidence>
<protein>
    <submittedName>
        <fullName evidence="10">Glycosyl transferase family 39</fullName>
    </submittedName>
</protein>
<keyword evidence="11" id="KW-1185">Reference proteome</keyword>
<evidence type="ECO:0000256" key="5">
    <source>
        <dbReference type="ARBA" id="ARBA00022692"/>
    </source>
</evidence>
<dbReference type="KEGG" id="tgr:Tgr7_3096"/>
<dbReference type="EMBL" id="CP001339">
    <property type="protein sequence ID" value="ACL74165.1"/>
    <property type="molecule type" value="Genomic_DNA"/>
</dbReference>
<feature type="transmembrane region" description="Helical" evidence="8">
    <location>
        <begin position="111"/>
        <end position="130"/>
    </location>
</feature>
<keyword evidence="3" id="KW-0328">Glycosyltransferase</keyword>
<name>B8GQ18_THISH</name>
<dbReference type="GO" id="GO:0016763">
    <property type="term" value="F:pentosyltransferase activity"/>
    <property type="evidence" value="ECO:0007669"/>
    <property type="project" value="TreeGrafter"/>
</dbReference>
<organism evidence="10 11">
    <name type="scientific">Thioalkalivibrio sulfidiphilus (strain HL-EbGR7)</name>
    <dbReference type="NCBI Taxonomy" id="396588"/>
    <lineage>
        <taxon>Bacteria</taxon>
        <taxon>Pseudomonadati</taxon>
        <taxon>Pseudomonadota</taxon>
        <taxon>Gammaproteobacteria</taxon>
        <taxon>Chromatiales</taxon>
        <taxon>Ectothiorhodospiraceae</taxon>
        <taxon>Thioalkalivibrio</taxon>
    </lineage>
</organism>
<dbReference type="PANTHER" id="PTHR33908:SF11">
    <property type="entry name" value="MEMBRANE PROTEIN"/>
    <property type="match status" value="1"/>
</dbReference>
<evidence type="ECO:0000256" key="1">
    <source>
        <dbReference type="ARBA" id="ARBA00004651"/>
    </source>
</evidence>
<dbReference type="PANTHER" id="PTHR33908">
    <property type="entry name" value="MANNOSYLTRANSFERASE YKCB-RELATED"/>
    <property type="match status" value="1"/>
</dbReference>
<evidence type="ECO:0000256" key="8">
    <source>
        <dbReference type="SAM" id="Phobius"/>
    </source>
</evidence>
<keyword evidence="5 8" id="KW-0812">Transmembrane</keyword>
<dbReference type="Proteomes" id="UP000002383">
    <property type="component" value="Chromosome"/>
</dbReference>
<keyword evidence="7 8" id="KW-0472">Membrane</keyword>
<reference evidence="10 11" key="1">
    <citation type="journal article" date="2011" name="Stand. Genomic Sci.">
        <title>Complete genome sequence of 'Thioalkalivibrio sulfidophilus' HL-EbGr7.</title>
        <authorList>
            <person name="Muyzer G."/>
            <person name="Sorokin D.Y."/>
            <person name="Mavromatis K."/>
            <person name="Lapidus A."/>
            <person name="Clum A."/>
            <person name="Ivanova N."/>
            <person name="Pati A."/>
            <person name="d'Haeseleer P."/>
            <person name="Woyke T."/>
            <person name="Kyrpides N.C."/>
        </authorList>
    </citation>
    <scope>NUCLEOTIDE SEQUENCE [LARGE SCALE GENOMIC DNA]</scope>
    <source>
        <strain evidence="10 11">HL-EbGR7</strain>
    </source>
</reference>
<gene>
    <name evidence="10" type="ordered locus">Tgr7_3096</name>
</gene>
<feature type="transmembrane region" description="Helical" evidence="8">
    <location>
        <begin position="335"/>
        <end position="354"/>
    </location>
</feature>
<dbReference type="Pfam" id="PF13231">
    <property type="entry name" value="PMT_2"/>
    <property type="match status" value="1"/>
</dbReference>
<keyword evidence="2" id="KW-1003">Cell membrane</keyword>
<feature type="transmembrane region" description="Helical" evidence="8">
    <location>
        <begin position="251"/>
        <end position="271"/>
    </location>
</feature>
<evidence type="ECO:0000313" key="11">
    <source>
        <dbReference type="Proteomes" id="UP000002383"/>
    </source>
</evidence>
<dbReference type="InterPro" id="IPR050297">
    <property type="entry name" value="LipidA_mod_glycosyltrf_83"/>
</dbReference>
<dbReference type="HOGENOM" id="CLU_016165_3_0_6"/>
<dbReference type="OrthoDB" id="108054at2"/>
<feature type="transmembrane region" description="Helical" evidence="8">
    <location>
        <begin position="171"/>
        <end position="191"/>
    </location>
</feature>
<dbReference type="AlphaFoldDB" id="B8GQ18"/>
<keyword evidence="4 10" id="KW-0808">Transferase</keyword>
<feature type="transmembrane region" description="Helical" evidence="8">
    <location>
        <begin position="203"/>
        <end position="222"/>
    </location>
</feature>
<evidence type="ECO:0000256" key="4">
    <source>
        <dbReference type="ARBA" id="ARBA00022679"/>
    </source>
</evidence>
<evidence type="ECO:0000259" key="9">
    <source>
        <dbReference type="Pfam" id="PF13231"/>
    </source>
</evidence>
<dbReference type="GO" id="GO:0009103">
    <property type="term" value="P:lipopolysaccharide biosynthetic process"/>
    <property type="evidence" value="ECO:0007669"/>
    <property type="project" value="UniProtKB-ARBA"/>
</dbReference>
<keyword evidence="6 8" id="KW-1133">Transmembrane helix</keyword>
<dbReference type="STRING" id="396588.Tgr7_3096"/>
<proteinExistence type="predicted"/>
<dbReference type="eggNOG" id="COG1807">
    <property type="taxonomic scope" value="Bacteria"/>
</dbReference>
<accession>B8GQ18</accession>